<dbReference type="PANTHER" id="PTHR48190:SF2">
    <property type="entry name" value="PROGRAMMED CELL DEATH PROTEIN 7"/>
    <property type="match status" value="1"/>
</dbReference>
<evidence type="ECO:0000256" key="1">
    <source>
        <dbReference type="SAM" id="Coils"/>
    </source>
</evidence>
<dbReference type="InterPro" id="IPR031974">
    <property type="entry name" value="PDCD7"/>
</dbReference>
<dbReference type="PANTHER" id="PTHR48190">
    <property type="entry name" value="PROGRAMMED CELL DEATH PROTEIN 7"/>
    <property type="match status" value="1"/>
</dbReference>
<feature type="compositionally biased region" description="Pro residues" evidence="2">
    <location>
        <begin position="83"/>
        <end position="95"/>
    </location>
</feature>
<sequence>PSAPPGPGLAPPTGPYPPPGTGLAPPTGFHPPPGTGFAPPTGFHPPPGPGLAPPTGPYPPPGPGFTPPRHPSPAGYYSSPSLSPIPSPGPTPPFTRPSHGSGCGVPLSTHRQAHPEVSGSASDFFWEKERTLIRSDRKPQSNEISVSDVKNALYSTAQLVSQLSTLCENLKLNIDDQKAWSNSYVQALKMKQDIQSRLKVLSDHEHLERIKTKFSSIAKKRARRRRLKERLEMEEQQREVEKADKDAAIETWRMKQIHAEEEKKKEQELKLAADAVLCEVRKKLTDVRRMQNILKSLEKLRKLRKEAASRKGLLTDPQSDDTFNNLLEELRVVAKKRTAVYSVEEKALMVMRRRQKERDKQLRKKCKVDAMLFGDDTPADPLMQPFRLYYTQAEHSLPALVQIRREWDAFLIPVNHPDGSAIPQSWVIPDAPSDQAWASALQSSECEDA</sequence>
<keyword evidence="4" id="KW-1185">Reference proteome</keyword>
<evidence type="ECO:0000313" key="3">
    <source>
        <dbReference type="Ensembl" id="ENSNMLP00000010462.1"/>
    </source>
</evidence>
<feature type="region of interest" description="Disordered" evidence="2">
    <location>
        <begin position="1"/>
        <end position="121"/>
    </location>
</feature>
<dbReference type="Pfam" id="PF16021">
    <property type="entry name" value="PDCD7"/>
    <property type="match status" value="1"/>
</dbReference>
<organism evidence="3 4">
    <name type="scientific">Neogobius melanostomus</name>
    <name type="common">round goby</name>
    <dbReference type="NCBI Taxonomy" id="47308"/>
    <lineage>
        <taxon>Eukaryota</taxon>
        <taxon>Metazoa</taxon>
        <taxon>Chordata</taxon>
        <taxon>Craniata</taxon>
        <taxon>Vertebrata</taxon>
        <taxon>Euteleostomi</taxon>
        <taxon>Actinopterygii</taxon>
        <taxon>Neopterygii</taxon>
        <taxon>Teleostei</taxon>
        <taxon>Neoteleostei</taxon>
        <taxon>Acanthomorphata</taxon>
        <taxon>Gobiaria</taxon>
        <taxon>Gobiiformes</taxon>
        <taxon>Gobioidei</taxon>
        <taxon>Gobiidae</taxon>
        <taxon>Benthophilinae</taxon>
        <taxon>Neogobiini</taxon>
        <taxon>Neogobius</taxon>
    </lineage>
</organism>
<feature type="coiled-coil region" evidence="1">
    <location>
        <begin position="217"/>
        <end position="246"/>
    </location>
</feature>
<dbReference type="GO" id="GO:0005689">
    <property type="term" value="C:U12-type spliceosomal complex"/>
    <property type="evidence" value="ECO:0007669"/>
    <property type="project" value="TreeGrafter"/>
</dbReference>
<reference evidence="3" key="2">
    <citation type="submission" date="2025-09" db="UniProtKB">
        <authorList>
            <consortium name="Ensembl"/>
        </authorList>
    </citation>
    <scope>IDENTIFICATION</scope>
</reference>
<name>A0A8C6SUZ2_9GOBI</name>
<feature type="compositionally biased region" description="Pro residues" evidence="2">
    <location>
        <begin position="42"/>
        <end position="71"/>
    </location>
</feature>
<protein>
    <submittedName>
        <fullName evidence="3">Programmed cell death 7</fullName>
    </submittedName>
</protein>
<feature type="compositionally biased region" description="Pro residues" evidence="2">
    <location>
        <begin position="1"/>
        <end position="20"/>
    </location>
</feature>
<dbReference type="InterPro" id="IPR052831">
    <property type="entry name" value="Apoptosis_promoter"/>
</dbReference>
<evidence type="ECO:0000256" key="2">
    <source>
        <dbReference type="SAM" id="MobiDB-lite"/>
    </source>
</evidence>
<reference evidence="3" key="1">
    <citation type="submission" date="2025-08" db="UniProtKB">
        <authorList>
            <consortium name="Ensembl"/>
        </authorList>
    </citation>
    <scope>IDENTIFICATION</scope>
</reference>
<dbReference type="Proteomes" id="UP000694523">
    <property type="component" value="Unplaced"/>
</dbReference>
<keyword evidence="1" id="KW-0175">Coiled coil</keyword>
<dbReference type="Ensembl" id="ENSNMLT00000011836.1">
    <property type="protein sequence ID" value="ENSNMLP00000010462.1"/>
    <property type="gene ID" value="ENSNMLG00000007211.1"/>
</dbReference>
<accession>A0A8C6SUZ2</accession>
<evidence type="ECO:0000313" key="4">
    <source>
        <dbReference type="Proteomes" id="UP000694523"/>
    </source>
</evidence>
<dbReference type="AlphaFoldDB" id="A0A8C6SUZ2"/>
<proteinExistence type="predicted"/>